<comment type="caution">
    <text evidence="2">The sequence shown here is derived from an EMBL/GenBank/DDBJ whole genome shotgun (WGS) entry which is preliminary data.</text>
</comment>
<feature type="transmembrane region" description="Helical" evidence="1">
    <location>
        <begin position="41"/>
        <end position="64"/>
    </location>
</feature>
<proteinExistence type="predicted"/>
<dbReference type="Proteomes" id="UP000231198">
    <property type="component" value="Unassembled WGS sequence"/>
</dbReference>
<dbReference type="EMBL" id="PEZG01000080">
    <property type="protein sequence ID" value="PIS15429.1"/>
    <property type="molecule type" value="Genomic_DNA"/>
</dbReference>
<evidence type="ECO:0000313" key="3">
    <source>
        <dbReference type="Proteomes" id="UP000231198"/>
    </source>
</evidence>
<keyword evidence="1" id="KW-0472">Membrane</keyword>
<dbReference type="AlphaFoldDB" id="A0A2H0WU29"/>
<gene>
    <name evidence="2" type="ORF">COT62_03700</name>
</gene>
<evidence type="ECO:0000256" key="1">
    <source>
        <dbReference type="SAM" id="Phobius"/>
    </source>
</evidence>
<protein>
    <submittedName>
        <fullName evidence="2">Uncharacterized protein</fullName>
    </submittedName>
</protein>
<accession>A0A2H0WU29</accession>
<sequence>MDKPIKIGPKFWGDGLWFNVGIILIFQVGILLFFFSLSRDLIVSISLMLIMTVIVQPIFFLLLLDQALSCVVFNDHEVIFQGFLYKTRIAYREIINVLSNENSWPVIVYQKEGKKVIQTRQIFFWAESSKKVIDELEKRTGLTIMYPEKIAKRNAHGRIWFAGGIFLSFAFIMGVFLSSPPPSLRLAKLYCQTRYNVSLTDKNTLSFSSSIFHVLKDLSHDFSFSSGSPIYLFINTTTDEPRCTGKIYTRIFSSDGKEMASNERHLVPKRNQYVITENLNNDNLLIPGRYKVTVYYESEKIKEMNVEIK</sequence>
<keyword evidence="1" id="KW-1133">Transmembrane helix</keyword>
<reference evidence="3" key="1">
    <citation type="submission" date="2017-09" db="EMBL/GenBank/DDBJ databases">
        <title>Depth-based differentiation of microbial function through sediment-hosted aquifers and enrichment of novel symbionts in the deep terrestrial subsurface.</title>
        <authorList>
            <person name="Probst A.J."/>
            <person name="Ladd B."/>
            <person name="Jarett J.K."/>
            <person name="Geller-Mcgrath D.E."/>
            <person name="Sieber C.M.K."/>
            <person name="Emerson J.B."/>
            <person name="Anantharaman K."/>
            <person name="Thomas B.C."/>
            <person name="Malmstrom R."/>
            <person name="Stieglmeier M."/>
            <person name="Klingl A."/>
            <person name="Woyke T."/>
            <person name="Ryan C.M."/>
            <person name="Banfield J.F."/>
        </authorList>
    </citation>
    <scope>NUCLEOTIDE SEQUENCE [LARGE SCALE GENOMIC DNA]</scope>
</reference>
<organism evidence="2 3">
    <name type="scientific">Candidatus Roizmanbacteria bacterium CG09_land_8_20_14_0_10_41_9</name>
    <dbReference type="NCBI Taxonomy" id="1974850"/>
    <lineage>
        <taxon>Bacteria</taxon>
        <taxon>Candidatus Roizmaniibacteriota</taxon>
    </lineage>
</organism>
<feature type="transmembrane region" description="Helical" evidence="1">
    <location>
        <begin position="159"/>
        <end position="177"/>
    </location>
</feature>
<evidence type="ECO:0000313" key="2">
    <source>
        <dbReference type="EMBL" id="PIS15429.1"/>
    </source>
</evidence>
<keyword evidence="1" id="KW-0812">Transmembrane</keyword>
<feature type="transmembrane region" description="Helical" evidence="1">
    <location>
        <begin position="16"/>
        <end position="35"/>
    </location>
</feature>
<name>A0A2H0WU29_9BACT</name>